<dbReference type="PRINTS" id="PR00081">
    <property type="entry name" value="GDHRDH"/>
</dbReference>
<dbReference type="HOGENOM" id="CLU_010194_1_3_1"/>
<keyword evidence="3" id="KW-0560">Oxidoreductase</keyword>
<evidence type="ECO:0000256" key="2">
    <source>
        <dbReference type="ARBA" id="ARBA00022857"/>
    </source>
</evidence>
<dbReference type="Proteomes" id="UP000005446">
    <property type="component" value="Unassembled WGS sequence"/>
</dbReference>
<dbReference type="Gene3D" id="3.40.50.720">
    <property type="entry name" value="NAD(P)-binding Rossmann-like Domain"/>
    <property type="match status" value="2"/>
</dbReference>
<proteinExistence type="inferred from homology"/>
<dbReference type="InParanoid" id="H0ENF6"/>
<dbReference type="EMBL" id="AGUE01000101">
    <property type="protein sequence ID" value="EHL00077.1"/>
    <property type="molecule type" value="Genomic_DNA"/>
</dbReference>
<organism evidence="4 5">
    <name type="scientific">Glarea lozoyensis (strain ATCC 74030 / MF5533)</name>
    <dbReference type="NCBI Taxonomy" id="1104152"/>
    <lineage>
        <taxon>Eukaryota</taxon>
        <taxon>Fungi</taxon>
        <taxon>Dikarya</taxon>
        <taxon>Ascomycota</taxon>
        <taxon>Pezizomycotina</taxon>
        <taxon>Leotiomycetes</taxon>
        <taxon>Helotiales</taxon>
        <taxon>Helotiaceae</taxon>
        <taxon>Glarea</taxon>
    </lineage>
</organism>
<comment type="similarity">
    <text evidence="1">Belongs to the short-chain dehydrogenases/reductases (SDR) family.</text>
</comment>
<dbReference type="Pfam" id="PF00106">
    <property type="entry name" value="adh_short"/>
    <property type="match status" value="1"/>
</dbReference>
<dbReference type="GO" id="GO:0016491">
    <property type="term" value="F:oxidoreductase activity"/>
    <property type="evidence" value="ECO:0007669"/>
    <property type="project" value="UniProtKB-KW"/>
</dbReference>
<name>H0ENF6_GLAL7</name>
<dbReference type="InterPro" id="IPR036291">
    <property type="entry name" value="NAD(P)-bd_dom_sf"/>
</dbReference>
<evidence type="ECO:0000256" key="1">
    <source>
        <dbReference type="ARBA" id="ARBA00006484"/>
    </source>
</evidence>
<accession>H0ENF6</accession>
<keyword evidence="5" id="KW-1185">Reference proteome</keyword>
<dbReference type="PANTHER" id="PTHR43618:SF2">
    <property type="entry name" value="CHAIN DEHYDROGENASE, PUTATIVE (AFU_ORTHOLOGUE AFUA_6G06930)-RELATED"/>
    <property type="match status" value="1"/>
</dbReference>
<evidence type="ECO:0000313" key="5">
    <source>
        <dbReference type="Proteomes" id="UP000005446"/>
    </source>
</evidence>
<dbReference type="InterPro" id="IPR002347">
    <property type="entry name" value="SDR_fam"/>
</dbReference>
<dbReference type="InterPro" id="IPR052178">
    <property type="entry name" value="Sec_Metab_Biosynth_SDR"/>
</dbReference>
<gene>
    <name evidence="4" type="ORF">M7I_4160</name>
</gene>
<dbReference type="AlphaFoldDB" id="H0ENF6"/>
<protein>
    <submittedName>
        <fullName evidence="4">Putative Versicolorin reductase</fullName>
    </submittedName>
</protein>
<dbReference type="CDD" id="cd05233">
    <property type="entry name" value="SDR_c"/>
    <property type="match status" value="1"/>
</dbReference>
<evidence type="ECO:0000256" key="3">
    <source>
        <dbReference type="ARBA" id="ARBA00023002"/>
    </source>
</evidence>
<reference evidence="4 5" key="1">
    <citation type="journal article" date="2012" name="Eukaryot. Cell">
        <title>Genome sequence of the fungus Glarea lozoyensis: the first genome sequence of a species from the Helotiaceae family.</title>
        <authorList>
            <person name="Youssar L."/>
            <person name="Gruening B.A."/>
            <person name="Erxleben A."/>
            <person name="Guenther S."/>
            <person name="Huettel W."/>
        </authorList>
    </citation>
    <scope>NUCLEOTIDE SEQUENCE [LARGE SCALE GENOMIC DNA]</scope>
    <source>
        <strain evidence="5">ATCC 74030 / MF5533</strain>
    </source>
</reference>
<dbReference type="PANTHER" id="PTHR43618">
    <property type="entry name" value="7-ALPHA-HYDROXYSTEROID DEHYDROGENASE"/>
    <property type="match status" value="1"/>
</dbReference>
<sequence length="232" mass="25383">MPYNLKGRNVLVTGGSRGLGEYICVKFAEEGANVAINFCASEDRAKGVLGKVKSKGVKGVIIGGDMAIETSCTSVIQETISQLGGLDIIIANAGYTRFSTFSDLTATTTSDWDTCFAVNIKSLHYLLREALSTFNDNSEAAQLQWVKCMAGTQGPKVRVNAVLPGWLATEWGEKYTPEQVEKMNEQAWLGKPVSYVLLDLCGHCEECFDDRTEDPSCHTIAIIRSANDRRRN</sequence>
<keyword evidence="2" id="KW-0521">NADP</keyword>
<comment type="caution">
    <text evidence="4">The sequence shown here is derived from an EMBL/GenBank/DDBJ whole genome shotgun (WGS) entry which is preliminary data.</text>
</comment>
<dbReference type="SUPFAM" id="SSF51735">
    <property type="entry name" value="NAD(P)-binding Rossmann-fold domains"/>
    <property type="match status" value="1"/>
</dbReference>
<evidence type="ECO:0000313" key="4">
    <source>
        <dbReference type="EMBL" id="EHL00077.1"/>
    </source>
</evidence>
<dbReference type="OrthoDB" id="37659at2759"/>